<dbReference type="EMBL" id="CP136891">
    <property type="protein sequence ID" value="WOK99098.1"/>
    <property type="molecule type" value="Genomic_DNA"/>
</dbReference>
<reference evidence="2 3" key="1">
    <citation type="submission" date="2023-10" db="EMBL/GenBank/DDBJ databases">
        <title>Chromosome-scale genome assembly provides insights into flower coloration mechanisms of Canna indica.</title>
        <authorList>
            <person name="Li C."/>
        </authorList>
    </citation>
    <scope>NUCLEOTIDE SEQUENCE [LARGE SCALE GENOMIC DNA]</scope>
    <source>
        <tissue evidence="2">Flower</tissue>
    </source>
</reference>
<feature type="compositionally biased region" description="Basic and acidic residues" evidence="1">
    <location>
        <begin position="11"/>
        <end position="20"/>
    </location>
</feature>
<evidence type="ECO:0000313" key="2">
    <source>
        <dbReference type="EMBL" id="WOK99098.1"/>
    </source>
</evidence>
<accession>A0AAQ3Q661</accession>
<protein>
    <submittedName>
        <fullName evidence="2">Uncharacterized protein</fullName>
    </submittedName>
</protein>
<organism evidence="2 3">
    <name type="scientific">Canna indica</name>
    <name type="common">Indian-shot</name>
    <dbReference type="NCBI Taxonomy" id="4628"/>
    <lineage>
        <taxon>Eukaryota</taxon>
        <taxon>Viridiplantae</taxon>
        <taxon>Streptophyta</taxon>
        <taxon>Embryophyta</taxon>
        <taxon>Tracheophyta</taxon>
        <taxon>Spermatophyta</taxon>
        <taxon>Magnoliopsida</taxon>
        <taxon>Liliopsida</taxon>
        <taxon>Zingiberales</taxon>
        <taxon>Cannaceae</taxon>
        <taxon>Canna</taxon>
    </lineage>
</organism>
<feature type="region of interest" description="Disordered" evidence="1">
    <location>
        <begin position="1"/>
        <end position="34"/>
    </location>
</feature>
<dbReference type="AlphaFoldDB" id="A0AAQ3Q661"/>
<sequence>MAPAITVSAKPSEKQQKETETIPPEEEEEEEEEEEFFELDLEELNKIAGAGTPSSCFQEQLRQATRKALLANCLLPIHSICNAIPINDSSRCSLQLCKPLTMACNTRNRKP</sequence>
<keyword evidence="3" id="KW-1185">Reference proteome</keyword>
<name>A0AAQ3Q661_9LILI</name>
<evidence type="ECO:0000313" key="3">
    <source>
        <dbReference type="Proteomes" id="UP001327560"/>
    </source>
</evidence>
<proteinExistence type="predicted"/>
<gene>
    <name evidence="2" type="ORF">Cni_G07810</name>
</gene>
<feature type="compositionally biased region" description="Acidic residues" evidence="1">
    <location>
        <begin position="23"/>
        <end position="34"/>
    </location>
</feature>
<evidence type="ECO:0000256" key="1">
    <source>
        <dbReference type="SAM" id="MobiDB-lite"/>
    </source>
</evidence>
<dbReference type="Proteomes" id="UP001327560">
    <property type="component" value="Chromosome 2"/>
</dbReference>